<evidence type="ECO:0000313" key="2">
    <source>
        <dbReference type="EMBL" id="MFJ2819983.1"/>
    </source>
</evidence>
<feature type="compositionally biased region" description="Low complexity" evidence="1">
    <location>
        <begin position="223"/>
        <end position="234"/>
    </location>
</feature>
<feature type="compositionally biased region" description="Low complexity" evidence="1">
    <location>
        <begin position="98"/>
        <end position="139"/>
    </location>
</feature>
<evidence type="ECO:0008006" key="4">
    <source>
        <dbReference type="Google" id="ProtNLM"/>
    </source>
</evidence>
<dbReference type="EMBL" id="JBIUYY010000001">
    <property type="protein sequence ID" value="MFJ2819983.1"/>
    <property type="molecule type" value="Genomic_DNA"/>
</dbReference>
<protein>
    <recommendedName>
        <fullName evidence="4">Peptidoglycan binding domain-containing protein</fullName>
    </recommendedName>
</protein>
<name>A0ABW8E9V3_STRT5</name>
<dbReference type="Proteomes" id="UP001617351">
    <property type="component" value="Unassembled WGS sequence"/>
</dbReference>
<evidence type="ECO:0000313" key="3">
    <source>
        <dbReference type="Proteomes" id="UP001617351"/>
    </source>
</evidence>
<organism evidence="2 3">
    <name type="scientific">Streptomyces toxytricini</name>
    <name type="common">Actinomyces toxytricini</name>
    <dbReference type="NCBI Taxonomy" id="67369"/>
    <lineage>
        <taxon>Bacteria</taxon>
        <taxon>Bacillati</taxon>
        <taxon>Actinomycetota</taxon>
        <taxon>Actinomycetes</taxon>
        <taxon>Kitasatosporales</taxon>
        <taxon>Streptomycetaceae</taxon>
        <taxon>Streptomyces</taxon>
    </lineage>
</organism>
<feature type="compositionally biased region" description="Low complexity" evidence="1">
    <location>
        <begin position="199"/>
        <end position="208"/>
    </location>
</feature>
<keyword evidence="3" id="KW-1185">Reference proteome</keyword>
<proteinExistence type="predicted"/>
<accession>A0ABW8E9V3</accession>
<feature type="compositionally biased region" description="Polar residues" evidence="1">
    <location>
        <begin position="1"/>
        <end position="23"/>
    </location>
</feature>
<feature type="compositionally biased region" description="Pro residues" evidence="1">
    <location>
        <begin position="269"/>
        <end position="279"/>
    </location>
</feature>
<feature type="compositionally biased region" description="Low complexity" evidence="1">
    <location>
        <begin position="154"/>
        <end position="173"/>
    </location>
</feature>
<feature type="compositionally biased region" description="Low complexity" evidence="1">
    <location>
        <begin position="280"/>
        <end position="315"/>
    </location>
</feature>
<reference evidence="2 3" key="1">
    <citation type="submission" date="2024-10" db="EMBL/GenBank/DDBJ databases">
        <title>The Natural Products Discovery Center: Release of the First 8490 Sequenced Strains for Exploring Actinobacteria Biosynthetic Diversity.</title>
        <authorList>
            <person name="Kalkreuter E."/>
            <person name="Kautsar S.A."/>
            <person name="Yang D."/>
            <person name="Bader C.D."/>
            <person name="Teijaro C.N."/>
            <person name="Fluegel L."/>
            <person name="Davis C.M."/>
            <person name="Simpson J.R."/>
            <person name="Lauterbach L."/>
            <person name="Steele A.D."/>
            <person name="Gui C."/>
            <person name="Meng S."/>
            <person name="Li G."/>
            <person name="Viehrig K."/>
            <person name="Ye F."/>
            <person name="Su P."/>
            <person name="Kiefer A.F."/>
            <person name="Nichols A."/>
            <person name="Cepeda A.J."/>
            <person name="Yan W."/>
            <person name="Fan B."/>
            <person name="Jiang Y."/>
            <person name="Adhikari A."/>
            <person name="Zheng C.-J."/>
            <person name="Schuster L."/>
            <person name="Cowan T.M."/>
            <person name="Smanski M.J."/>
            <person name="Chevrette M.G."/>
            <person name="De Carvalho L.P.S."/>
            <person name="Shen B."/>
        </authorList>
    </citation>
    <scope>NUCLEOTIDE SEQUENCE [LARGE SCALE GENOMIC DNA]</scope>
    <source>
        <strain evidence="2 3">NPDC087220</strain>
    </source>
</reference>
<dbReference type="RefSeq" id="WP_402376825.1">
    <property type="nucleotide sequence ID" value="NZ_JBIUYY010000001.1"/>
</dbReference>
<feature type="region of interest" description="Disordered" evidence="1">
    <location>
        <begin position="1"/>
        <end position="317"/>
    </location>
</feature>
<evidence type="ECO:0000256" key="1">
    <source>
        <dbReference type="SAM" id="MobiDB-lite"/>
    </source>
</evidence>
<comment type="caution">
    <text evidence="2">The sequence shown here is derived from an EMBL/GenBank/DDBJ whole genome shotgun (WGS) entry which is preliminary data.</text>
</comment>
<sequence length="630" mass="62052">MTSNPSTPDTDGPKTETTLTTRIRINIPGSRPIPPVVVRKPVAEAEAEAEAAAAPADRPGAEPEPPRASAPAAPAPAPEPAAEPEASANNWFAPRKPPQAAAASTAAPAAPALPKRTPAAEGPAPALPAHTPAAAEPLPVRTPAPPVRGGSPGAGFAPPAAPAAGGAPQGFAPAPQPPAPAGPGFAGPPVPPAAGPGAGATQGFPAFPGDGGPATEPFPAFDAPEGPGRPAGPAGPTGGPALGSFPVDGPRADAAPQWPGPDTGAAPRTPVPPPGPAAPSGPAAPAGAAAPRAPKPSADRPAAPRPAKAAGPKPTKVAKARSKLVLLGGGVVSLLAVAYGAGLLLNHSDVPKGTTVLGVDISGSRDEAVAKLQTAFGNRAAAPLQLTVGGKPVELKPEKAGLSLDAQTTVRNAAGSDYNPVTVIGSLLGNERVADPVMPVDEEKLQVALQELAGTAGTVTEGTIKFDTGKAVAVPGKAGTTLDTGASAELVTKAFRDMVATGSAGAVELPVTTKEPAVNQAELDRAMKEFAEPAMSGIATVKAGPKSIPFGPKSLPKILSMQAVDGKLVEKYDLEALKAIYGNSFDGVLITRGTGEKTPVSPQDVAGALGKALRGKTAAERTVTIDTNPN</sequence>
<feature type="compositionally biased region" description="Pro residues" evidence="1">
    <location>
        <begin position="66"/>
        <end position="81"/>
    </location>
</feature>
<feature type="compositionally biased region" description="Pro residues" evidence="1">
    <location>
        <begin position="174"/>
        <end position="194"/>
    </location>
</feature>
<gene>
    <name evidence="2" type="ORF">ACIO7M_02555</name>
</gene>
<dbReference type="PRINTS" id="PR01217">
    <property type="entry name" value="PRICHEXTENSN"/>
</dbReference>